<dbReference type="PROSITE" id="PS51257">
    <property type="entry name" value="PROKAR_LIPOPROTEIN"/>
    <property type="match status" value="1"/>
</dbReference>
<evidence type="ECO:0008006" key="3">
    <source>
        <dbReference type="Google" id="ProtNLM"/>
    </source>
</evidence>
<proteinExistence type="predicted"/>
<organism evidence="1 2">
    <name type="scientific">Acinetobacter guillouiae NIPH 991</name>
    <dbReference type="NCBI Taxonomy" id="1217656"/>
    <lineage>
        <taxon>Bacteria</taxon>
        <taxon>Pseudomonadati</taxon>
        <taxon>Pseudomonadota</taxon>
        <taxon>Gammaproteobacteria</taxon>
        <taxon>Moraxellales</taxon>
        <taxon>Moraxellaceae</taxon>
        <taxon>Acinetobacter</taxon>
    </lineage>
</organism>
<dbReference type="PATRIC" id="fig|1217656.3.peg.2497"/>
<evidence type="ECO:0000313" key="1">
    <source>
        <dbReference type="EMBL" id="ENV16800.1"/>
    </source>
</evidence>
<dbReference type="HOGENOM" id="CLU_137745_0_0_6"/>
<accession>N8YBT1</accession>
<dbReference type="AlphaFoldDB" id="N8YBT1"/>
<evidence type="ECO:0000313" key="2">
    <source>
        <dbReference type="Proteomes" id="UP000013148"/>
    </source>
</evidence>
<keyword evidence="2" id="KW-1185">Reference proteome</keyword>
<dbReference type="eggNOG" id="ENOG50329ZF">
    <property type="taxonomic scope" value="Bacteria"/>
</dbReference>
<dbReference type="EMBL" id="APPJ01000011">
    <property type="protein sequence ID" value="ENV16800.1"/>
    <property type="molecule type" value="Genomic_DNA"/>
</dbReference>
<name>N8YBT1_ACIGI</name>
<dbReference type="Proteomes" id="UP000013148">
    <property type="component" value="Unassembled WGS sequence"/>
</dbReference>
<protein>
    <recommendedName>
        <fullName evidence="3">Lipoprotein</fullName>
    </recommendedName>
</protein>
<comment type="caution">
    <text evidence="1">The sequence shown here is derived from an EMBL/GenBank/DDBJ whole genome shotgun (WGS) entry which is preliminary data.</text>
</comment>
<dbReference type="RefSeq" id="WP_004820591.1">
    <property type="nucleotide sequence ID" value="NZ_KB849456.1"/>
</dbReference>
<reference evidence="1 2" key="1">
    <citation type="submission" date="2013-02" db="EMBL/GenBank/DDBJ databases">
        <title>The Genome Sequence of Acinetobacter guillouiae NIPH 991.</title>
        <authorList>
            <consortium name="The Broad Institute Genome Sequencing Platform"/>
            <consortium name="The Broad Institute Genome Sequencing Center for Infectious Disease"/>
            <person name="Cerqueira G."/>
            <person name="Feldgarden M."/>
            <person name="Courvalin P."/>
            <person name="Perichon B."/>
            <person name="Grillot-Courvalin C."/>
            <person name="Clermont D."/>
            <person name="Rocha E."/>
            <person name="Yoon E.-J."/>
            <person name="Nemec A."/>
            <person name="Walker B."/>
            <person name="Young S.K."/>
            <person name="Zeng Q."/>
            <person name="Gargeya S."/>
            <person name="Fitzgerald M."/>
            <person name="Haas B."/>
            <person name="Abouelleil A."/>
            <person name="Alvarado L."/>
            <person name="Arachchi H.M."/>
            <person name="Berlin A.M."/>
            <person name="Chapman S.B."/>
            <person name="Dewar J."/>
            <person name="Goldberg J."/>
            <person name="Griggs A."/>
            <person name="Gujja S."/>
            <person name="Hansen M."/>
            <person name="Howarth C."/>
            <person name="Imamovic A."/>
            <person name="Larimer J."/>
            <person name="McCowan C."/>
            <person name="Murphy C."/>
            <person name="Neiman D."/>
            <person name="Pearson M."/>
            <person name="Priest M."/>
            <person name="Roberts A."/>
            <person name="Saif S."/>
            <person name="Shea T."/>
            <person name="Sisk P."/>
            <person name="Sykes S."/>
            <person name="Wortman J."/>
            <person name="Nusbaum C."/>
            <person name="Birren B."/>
        </authorList>
    </citation>
    <scope>NUCLEOTIDE SEQUENCE [LARGE SCALE GENOMIC DNA]</scope>
    <source>
        <strain evidence="1 2">NIPH 991</strain>
    </source>
</reference>
<sequence length="154" mass="17589">MVKILPFFLIILLVACVKDNNIGRGQSNDPINEELKHEAKEIFKNKLENEGSYKSYSSSDVFYEISSNNLSMQQFNIIKNNLIEDRGWVFLKKKDQANIFCQGTRQLEVIPPQELVGNKILGGGDIGKQIENKWNIILSHTINGTLNRCYLQSK</sequence>
<gene>
    <name evidence="1" type="ORF">F964_02548</name>
</gene>